<comment type="caution">
    <text evidence="3">The sequence shown here is derived from an EMBL/GenBank/DDBJ whole genome shotgun (WGS) entry which is preliminary data.</text>
</comment>
<dbReference type="InterPro" id="IPR027372">
    <property type="entry name" value="Phytase-like_dom"/>
</dbReference>
<proteinExistence type="predicted"/>
<evidence type="ECO:0000313" key="3">
    <source>
        <dbReference type="EMBL" id="RVV98144.1"/>
    </source>
</evidence>
<sequence>MPRLICALAAAILPAIPLATPLAVAAAPAGGEVRATLSSVTPWESDTPGHGGYSGIEVTADGRRFFALSDHGTLASGALDREGARLTGVGRTGLWPMADTAGAPVSMRLRDAEGLALASDGSLYVSFERDPRIWRYARPGARPTALPRHPDFAGFNANGALEALAITPDGTLLTMPEDPVAGRFPVYRFADKRWSQPFAIPARGAFKAVEADIGPDGRLYLLERRLAGPFGFATRVRRFTLGETALSGEQTLVETRPGTHGNLEGLSVWRDPDGRTRLTMIADNNFLAIQRSQIVEYVLP</sequence>
<evidence type="ECO:0000259" key="2">
    <source>
        <dbReference type="Pfam" id="PF13449"/>
    </source>
</evidence>
<dbReference type="Proteomes" id="UP000285908">
    <property type="component" value="Unassembled WGS sequence"/>
</dbReference>
<feature type="domain" description="Phytase-like" evidence="2">
    <location>
        <begin position="50"/>
        <end position="286"/>
    </location>
</feature>
<dbReference type="PIRSF" id="PIRSF031900">
    <property type="entry name" value="UCP031900"/>
    <property type="match status" value="1"/>
</dbReference>
<gene>
    <name evidence="3" type="ORF">EKE94_11885</name>
</gene>
<dbReference type="InterPro" id="IPR011042">
    <property type="entry name" value="6-blade_b-propeller_TolB-like"/>
</dbReference>
<dbReference type="EMBL" id="RQXX01000003">
    <property type="protein sequence ID" value="RVV98144.1"/>
    <property type="molecule type" value="Genomic_DNA"/>
</dbReference>
<dbReference type="SUPFAM" id="SSF101898">
    <property type="entry name" value="NHL repeat"/>
    <property type="match status" value="1"/>
</dbReference>
<reference evidence="3 4" key="1">
    <citation type="submission" date="2018-11" db="EMBL/GenBank/DDBJ databases">
        <title>Mesobaculum littorinae gen. nov., sp. nov., isolated from Littorina scabra that represents a novel genus of the order Rhodobacteraceae.</title>
        <authorList>
            <person name="Li F."/>
        </authorList>
    </citation>
    <scope>NUCLEOTIDE SEQUENCE [LARGE SCALE GENOMIC DNA]</scope>
    <source>
        <strain evidence="3 4">M0103</strain>
    </source>
</reference>
<dbReference type="RefSeq" id="WP_127906810.1">
    <property type="nucleotide sequence ID" value="NZ_RQXX01000003.1"/>
</dbReference>
<dbReference type="Pfam" id="PF13449">
    <property type="entry name" value="Phytase-like"/>
    <property type="match status" value="1"/>
</dbReference>
<organism evidence="3 4">
    <name type="scientific">Mesobaculum littorinae</name>
    <dbReference type="NCBI Taxonomy" id="2486419"/>
    <lineage>
        <taxon>Bacteria</taxon>
        <taxon>Pseudomonadati</taxon>
        <taxon>Pseudomonadota</taxon>
        <taxon>Alphaproteobacteria</taxon>
        <taxon>Rhodobacterales</taxon>
        <taxon>Roseobacteraceae</taxon>
        <taxon>Mesobaculum</taxon>
    </lineage>
</organism>
<dbReference type="AlphaFoldDB" id="A0A438AHJ8"/>
<dbReference type="InterPro" id="IPR014567">
    <property type="entry name" value="UCP031900"/>
</dbReference>
<evidence type="ECO:0000313" key="4">
    <source>
        <dbReference type="Proteomes" id="UP000285908"/>
    </source>
</evidence>
<protein>
    <submittedName>
        <fullName evidence="3">Esterase-like activity of phytase family protein</fullName>
    </submittedName>
</protein>
<feature type="signal peptide" evidence="1">
    <location>
        <begin position="1"/>
        <end position="25"/>
    </location>
</feature>
<dbReference type="Gene3D" id="2.120.10.30">
    <property type="entry name" value="TolB, C-terminal domain"/>
    <property type="match status" value="1"/>
</dbReference>
<keyword evidence="4" id="KW-1185">Reference proteome</keyword>
<name>A0A438AHJ8_9RHOB</name>
<dbReference type="OrthoDB" id="9798693at2"/>
<accession>A0A438AHJ8</accession>
<evidence type="ECO:0000256" key="1">
    <source>
        <dbReference type="SAM" id="SignalP"/>
    </source>
</evidence>
<feature type="chain" id="PRO_5019025296" evidence="1">
    <location>
        <begin position="26"/>
        <end position="300"/>
    </location>
</feature>
<keyword evidence="1" id="KW-0732">Signal</keyword>